<dbReference type="AlphaFoldDB" id="A0A914USX0"/>
<feature type="compositionally biased region" description="Basic residues" evidence="1">
    <location>
        <begin position="65"/>
        <end position="74"/>
    </location>
</feature>
<sequence>MIGEASRPSISQQLQLQEPAAGVGVGGGRRTTEDVEPNRTPAAPPAAPIKRRRPSDATASGCVRPPRRFSSRKVVRVERDGTPRNVRRIR</sequence>
<evidence type="ECO:0000313" key="3">
    <source>
        <dbReference type="WBParaSite" id="PSAMB.scaffold1232size33992.g11905.t1"/>
    </source>
</evidence>
<protein>
    <submittedName>
        <fullName evidence="3">Uncharacterized protein</fullName>
    </submittedName>
</protein>
<evidence type="ECO:0000313" key="2">
    <source>
        <dbReference type="Proteomes" id="UP000887566"/>
    </source>
</evidence>
<reference evidence="3" key="1">
    <citation type="submission" date="2022-11" db="UniProtKB">
        <authorList>
            <consortium name="WormBaseParasite"/>
        </authorList>
    </citation>
    <scope>IDENTIFICATION</scope>
</reference>
<accession>A0A914USX0</accession>
<dbReference type="WBParaSite" id="PSAMB.scaffold1232size33992.g11905.t1">
    <property type="protein sequence ID" value="PSAMB.scaffold1232size33992.g11905.t1"/>
    <property type="gene ID" value="PSAMB.scaffold1232size33992.g11905"/>
</dbReference>
<name>A0A914USX0_9BILA</name>
<dbReference type="Proteomes" id="UP000887566">
    <property type="component" value="Unplaced"/>
</dbReference>
<evidence type="ECO:0000256" key="1">
    <source>
        <dbReference type="SAM" id="MobiDB-lite"/>
    </source>
</evidence>
<proteinExistence type="predicted"/>
<feature type="region of interest" description="Disordered" evidence="1">
    <location>
        <begin position="1"/>
        <end position="90"/>
    </location>
</feature>
<organism evidence="2 3">
    <name type="scientific">Plectus sambesii</name>
    <dbReference type="NCBI Taxonomy" id="2011161"/>
    <lineage>
        <taxon>Eukaryota</taxon>
        <taxon>Metazoa</taxon>
        <taxon>Ecdysozoa</taxon>
        <taxon>Nematoda</taxon>
        <taxon>Chromadorea</taxon>
        <taxon>Plectida</taxon>
        <taxon>Plectina</taxon>
        <taxon>Plectoidea</taxon>
        <taxon>Plectidae</taxon>
        <taxon>Plectus</taxon>
    </lineage>
</organism>
<keyword evidence="2" id="KW-1185">Reference proteome</keyword>